<keyword evidence="2" id="KW-1185">Reference proteome</keyword>
<sequence>MLFDNNHYTSPISHPISPDNSNSFYKNHQVYQYSFHIGLIKMLIRKIELIKILIPKAGIVFFYKNNKETAKSILLSCWFNFYRQYGPGSILNGKRSIRNQKKIFGRVDSSRPYRFPTLVLRIFLYYMEILQ</sequence>
<dbReference type="AlphaFoldDB" id="A0A3M7T9Z0"/>
<comment type="caution">
    <text evidence="1">The sequence shown here is derived from an EMBL/GenBank/DDBJ whole genome shotgun (WGS) entry which is preliminary data.</text>
</comment>
<proteinExistence type="predicted"/>
<dbReference type="EMBL" id="REGN01000044">
    <property type="protein sequence ID" value="RNA44924.1"/>
    <property type="molecule type" value="Genomic_DNA"/>
</dbReference>
<reference evidence="1 2" key="1">
    <citation type="journal article" date="2018" name="Sci. Rep.">
        <title>Genomic signatures of local adaptation to the degree of environmental predictability in rotifers.</title>
        <authorList>
            <person name="Franch-Gras L."/>
            <person name="Hahn C."/>
            <person name="Garcia-Roger E.M."/>
            <person name="Carmona M.J."/>
            <person name="Serra M."/>
            <person name="Gomez A."/>
        </authorList>
    </citation>
    <scope>NUCLEOTIDE SEQUENCE [LARGE SCALE GENOMIC DNA]</scope>
    <source>
        <strain evidence="1">HYR1</strain>
    </source>
</reference>
<organism evidence="1 2">
    <name type="scientific">Brachionus plicatilis</name>
    <name type="common">Marine rotifer</name>
    <name type="synonym">Brachionus muelleri</name>
    <dbReference type="NCBI Taxonomy" id="10195"/>
    <lineage>
        <taxon>Eukaryota</taxon>
        <taxon>Metazoa</taxon>
        <taxon>Spiralia</taxon>
        <taxon>Gnathifera</taxon>
        <taxon>Rotifera</taxon>
        <taxon>Eurotatoria</taxon>
        <taxon>Monogononta</taxon>
        <taxon>Pseudotrocha</taxon>
        <taxon>Ploima</taxon>
        <taxon>Brachionidae</taxon>
        <taxon>Brachionus</taxon>
    </lineage>
</organism>
<accession>A0A3M7T9Z0</accession>
<gene>
    <name evidence="1" type="ORF">BpHYR1_008662</name>
</gene>
<evidence type="ECO:0000313" key="2">
    <source>
        <dbReference type="Proteomes" id="UP000276133"/>
    </source>
</evidence>
<protein>
    <submittedName>
        <fullName evidence="1">Uncharacterized protein</fullName>
    </submittedName>
</protein>
<name>A0A3M7T9Z0_BRAPC</name>
<evidence type="ECO:0000313" key="1">
    <source>
        <dbReference type="EMBL" id="RNA44924.1"/>
    </source>
</evidence>
<dbReference type="Proteomes" id="UP000276133">
    <property type="component" value="Unassembled WGS sequence"/>
</dbReference>